<keyword evidence="7" id="KW-0560">Oxidoreductase</keyword>
<comment type="similarity">
    <text evidence="12 14">Belongs to the JHDM2 histone demethylase family.</text>
</comment>
<dbReference type="InterPro" id="IPR003347">
    <property type="entry name" value="JmjC_dom"/>
</dbReference>
<feature type="compositionally biased region" description="Polar residues" evidence="15">
    <location>
        <begin position="1184"/>
        <end position="1195"/>
    </location>
</feature>
<dbReference type="GO" id="GO:0140683">
    <property type="term" value="F:histone H3K9me/H3K9me2 demethylase activity"/>
    <property type="evidence" value="ECO:0007669"/>
    <property type="project" value="UniProtKB-EC"/>
</dbReference>
<keyword evidence="11 14" id="KW-0539">Nucleus</keyword>
<feature type="domain" description="JmjC" evidence="16">
    <location>
        <begin position="1524"/>
        <end position="1747"/>
    </location>
</feature>
<dbReference type="InterPro" id="IPR054504">
    <property type="entry name" value="PWWP_KDM3B"/>
</dbReference>
<feature type="compositionally biased region" description="Basic and acidic residues" evidence="15">
    <location>
        <begin position="329"/>
        <end position="343"/>
    </location>
</feature>
<dbReference type="Pfam" id="PF22989">
    <property type="entry name" value="DUF7030"/>
    <property type="match status" value="1"/>
</dbReference>
<keyword evidence="6" id="KW-0223">Dioxygenase</keyword>
<dbReference type="SUPFAM" id="SSF51197">
    <property type="entry name" value="Clavaminate synthase-like"/>
    <property type="match status" value="1"/>
</dbReference>
<evidence type="ECO:0000256" key="12">
    <source>
        <dbReference type="ARBA" id="ARBA00037987"/>
    </source>
</evidence>
<evidence type="ECO:0000256" key="10">
    <source>
        <dbReference type="ARBA" id="ARBA00023163"/>
    </source>
</evidence>
<evidence type="ECO:0000256" key="2">
    <source>
        <dbReference type="ARBA" id="ARBA00022723"/>
    </source>
</evidence>
<name>A0AAW1BWF8_CROAD</name>
<feature type="region of interest" description="Disordered" evidence="15">
    <location>
        <begin position="635"/>
        <end position="654"/>
    </location>
</feature>
<dbReference type="InterPro" id="IPR054503">
    <property type="entry name" value="KDM3AB_Tudor"/>
</dbReference>
<feature type="region of interest" description="Disordered" evidence="15">
    <location>
        <begin position="1"/>
        <end position="20"/>
    </location>
</feature>
<dbReference type="GO" id="GO:0000785">
    <property type="term" value="C:chromatin"/>
    <property type="evidence" value="ECO:0007669"/>
    <property type="project" value="TreeGrafter"/>
</dbReference>
<feature type="compositionally biased region" description="Polar residues" evidence="15">
    <location>
        <begin position="469"/>
        <end position="507"/>
    </location>
</feature>
<dbReference type="GO" id="GO:0070988">
    <property type="term" value="P:demethylation"/>
    <property type="evidence" value="ECO:0007669"/>
    <property type="project" value="UniProtKB-UniRule"/>
</dbReference>
<evidence type="ECO:0000256" key="5">
    <source>
        <dbReference type="ARBA" id="ARBA00022853"/>
    </source>
</evidence>
<reference evidence="17 18" key="1">
    <citation type="journal article" date="2024" name="Proc. Natl. Acad. Sci. U.S.A.">
        <title>The genetic regulatory architecture and epigenomic basis for age-related changes in rattlesnake venom.</title>
        <authorList>
            <person name="Hogan M.P."/>
            <person name="Holding M.L."/>
            <person name="Nystrom G.S."/>
            <person name="Colston T.J."/>
            <person name="Bartlett D.A."/>
            <person name="Mason A.J."/>
            <person name="Ellsworth S.A."/>
            <person name="Rautsaw R.M."/>
            <person name="Lawrence K.C."/>
            <person name="Strickland J.L."/>
            <person name="He B."/>
            <person name="Fraser P."/>
            <person name="Margres M.J."/>
            <person name="Gilbert D.M."/>
            <person name="Gibbs H.L."/>
            <person name="Parkinson C.L."/>
            <person name="Rokyta D.R."/>
        </authorList>
    </citation>
    <scope>NUCLEOTIDE SEQUENCE [LARGE SCALE GENOMIC DNA]</scope>
    <source>
        <strain evidence="17">DRR0105</strain>
    </source>
</reference>
<evidence type="ECO:0000256" key="3">
    <source>
        <dbReference type="ARBA" id="ARBA00022771"/>
    </source>
</evidence>
<dbReference type="GO" id="GO:0031490">
    <property type="term" value="F:chromatin DNA binding"/>
    <property type="evidence" value="ECO:0007669"/>
    <property type="project" value="TreeGrafter"/>
</dbReference>
<dbReference type="Proteomes" id="UP001474421">
    <property type="component" value="Unassembled WGS sequence"/>
</dbReference>
<dbReference type="Pfam" id="PF22988">
    <property type="entry name" value="PWWP_KDM3B"/>
    <property type="match status" value="1"/>
</dbReference>
<evidence type="ECO:0000256" key="14">
    <source>
        <dbReference type="RuleBase" id="RU369087"/>
    </source>
</evidence>
<feature type="region of interest" description="Disordered" evidence="15">
    <location>
        <begin position="676"/>
        <end position="695"/>
    </location>
</feature>
<dbReference type="EC" id="1.14.11.65" evidence="14"/>
<dbReference type="GO" id="GO:0003712">
    <property type="term" value="F:transcription coregulator activity"/>
    <property type="evidence" value="ECO:0007669"/>
    <property type="project" value="TreeGrafter"/>
</dbReference>
<keyword evidence="18" id="KW-1185">Reference proteome</keyword>
<feature type="compositionally biased region" description="Basic residues" evidence="15">
    <location>
        <begin position="1"/>
        <end position="10"/>
    </location>
</feature>
<feature type="compositionally biased region" description="Polar residues" evidence="15">
    <location>
        <begin position="754"/>
        <end position="771"/>
    </location>
</feature>
<feature type="region of interest" description="Disordered" evidence="15">
    <location>
        <begin position="601"/>
        <end position="622"/>
    </location>
</feature>
<evidence type="ECO:0000256" key="11">
    <source>
        <dbReference type="ARBA" id="ARBA00023242"/>
    </source>
</evidence>
<feature type="region of interest" description="Disordered" evidence="15">
    <location>
        <begin position="1169"/>
        <end position="1244"/>
    </location>
</feature>
<comment type="domain">
    <text evidence="14">The JmjC domain and the C6-type zinc-finger are required for the demethylation activity.</text>
</comment>
<keyword evidence="5" id="KW-0156">Chromatin regulator</keyword>
<feature type="region of interest" description="Disordered" evidence="15">
    <location>
        <begin position="294"/>
        <end position="377"/>
    </location>
</feature>
<evidence type="ECO:0000313" key="17">
    <source>
        <dbReference type="EMBL" id="KAK9406372.1"/>
    </source>
</evidence>
<feature type="compositionally biased region" description="Basic and acidic residues" evidence="15">
    <location>
        <begin position="826"/>
        <end position="836"/>
    </location>
</feature>
<dbReference type="FunFam" id="2.60.120.650:FF:000004">
    <property type="entry name" value="Putative lysine-specific demethylase 3B"/>
    <property type="match status" value="1"/>
</dbReference>
<keyword evidence="8 14" id="KW-0408">Iron</keyword>
<sequence>MKRPRTKRAGGVRGAQRRAVADSLGVPEAVELENRGGGGFCPEGMADATASPVGKRLLLLLVAGPGEGEAASPEPGPALPSRAWRSGTVRAMSGAVPQDLAIFVEFDRCGWKQHAWVKVHAEEVIVLMLESSLVWAPRNEPVLLQGTRVSVEHWPALTFTPLVDKLGLGSVVPVESLVDRDLRFLSDANGLHLFQMPTESQSQLLQQQPLLREAVNALIGDQKLQEIFSRGLYSIQGQRVKVYQPEEEISWVSAVVSCQDPLTRLMEVVLTETGEIKSVDPRLIHVVMDASVQNEGGPLKAGKSSKGKKKRECVDGKDGRRRKSASDIGCDHATKKLKERAEVDTNGNDDGEANKGAWKGSGDMTLDPKTKQLPPFVSPVNRSIRFATSTKENGRTLVVQDEPVGGDTHTAFTSFSSAPTQALLSGAGSEEMTTSIEQSSQGLVAASTVITTTGTTPTTVQVSDTGLSAVSGQEKQKTGHLQIQGENTQNSTSDSAGFGVTHSSASQPLEFEGGQSQSNGVVASEKTPAGFSFGGSTGHEVQQDSDPSKNLFFQCMSQNLPSSNYFTTLSENLTEESPNQDSLKKSSESLSLGICKTKSLTGEINPGTQLGTPPERKQPLESMPTLTPAFPRSLMSTRTPDNHENLFLQPPKLSREEPSNPFLAFAEKSELSPFSSFASSAQQPGASASPSSGLGSKIASGWPDLHTSTDSSAKKKSLFIMTDSSKMLPSVPSATLFAGVQSSSTLGNGRSSSPVGSLTQPIEMPTLSSSPTEEKPSVGPGQQDNPLMKTFSNVFGRHPCGFFSPQAELGLENKLPFESVKRFSLDERSMPSKQDSDSSTNSDLSDMSDSEEQLHTKACLKGIPEHLIGKLGPNDERNAELLMGKGKGKQAPKGRPRTAPLKVGQSVLKDMSKVRKLKQSGEPFLQDGSCINVAPHLHKCRECRLERYRKFKEQEQDDSTVACRFFHFRRLIFTRKGILRVEGFLNPQQSDSDAMSLWIPSSSPAEGIDLETSKYILANVGDQFCQLVMSEKEAMMMVEPHQKVAWKRAVRGVREMCDVCETTLFNIHWVCRKCGFGVCLDCYRLRKSRPRSETEEIGDEEVFSWLKCAKGQSHEPENLMPTQIIPGTALYNIGDMVHAARGKWGIKANCPCINRQNKSVLRPAVTNGISQQLPSMNPGVSGPANESTFSHAAETTENEPLDTNAPKSETVEAKVEEPAKAETAATSNSGEMKPNKSLCPETSPSSALHWLADLATQKAKEETKEAGSLRSVLNKESPSPFGLDSFNSNTKASPLTPKLFNSLLLGPVASSNKTEGSSLRDLLNSGPGKLPQTSLDAGIPFPPVFSGASTGAKSKASLPNFLDHIIASVVENKKMSDAAKRTSSVADTPKEVKEMVMGLNVLDPHTSHSWLCDGRLLCLHDPSNKNNWKIFRECWKQGQPVLVSGVHKKLKPELWKPDAFSQEFGDQDVDLVNCRNCAIISDVKVRDFWDGFEIISKRLRADDGQPMVLKLKDWPPGEDFRDMMPTRFEDLMENLPLPEYTKRDGRLNLASRLPSYFVRPDLGPKMYNAYGLITAEDRRVGTTNLHLDVSDAVNVMVYVGIPIGDGAHDDEVLKTIDEGDADDVTKQRIHEAKEKPGALWHIYAAKDAEKIRELLRKVGEEQGQENPPDHDPIHDQSWYLDQTLRKRLYEEYGVQGWAIVQFLGDAVFIPAGAPHQVHNLYSCIKVAEDFVSPEHVKHCFRLTQEFRHLSNTHTNHEDKLQVKNIIYHAVKDAVGTLKAHESKLARS</sequence>
<evidence type="ECO:0000256" key="9">
    <source>
        <dbReference type="ARBA" id="ARBA00023015"/>
    </source>
</evidence>
<evidence type="ECO:0000256" key="13">
    <source>
        <dbReference type="ARBA" id="ARBA00047648"/>
    </source>
</evidence>
<feature type="compositionally biased region" description="Polar residues" evidence="15">
    <location>
        <begin position="601"/>
        <end position="611"/>
    </location>
</feature>
<feature type="compositionally biased region" description="Basic and acidic residues" evidence="15">
    <location>
        <begin position="1209"/>
        <end position="1220"/>
    </location>
</feature>
<evidence type="ECO:0000259" key="16">
    <source>
        <dbReference type="PROSITE" id="PS51184"/>
    </source>
</evidence>
<dbReference type="EMBL" id="JAOTOJ010000002">
    <property type="protein sequence ID" value="KAK9406372.1"/>
    <property type="molecule type" value="Genomic_DNA"/>
</dbReference>
<comment type="subcellular location">
    <subcellularLocation>
        <location evidence="1 14">Nucleus</location>
    </subcellularLocation>
</comment>
<evidence type="ECO:0000256" key="7">
    <source>
        <dbReference type="ARBA" id="ARBA00023002"/>
    </source>
</evidence>
<proteinExistence type="inferred from homology"/>
<dbReference type="GO" id="GO:0000118">
    <property type="term" value="C:histone deacetylase complex"/>
    <property type="evidence" value="ECO:0007669"/>
    <property type="project" value="UniProtKB-UniRule"/>
</dbReference>
<dbReference type="GO" id="GO:0008270">
    <property type="term" value="F:zinc ion binding"/>
    <property type="evidence" value="ECO:0007669"/>
    <property type="project" value="UniProtKB-KW"/>
</dbReference>
<dbReference type="PROSITE" id="PS51184">
    <property type="entry name" value="JMJC"/>
    <property type="match status" value="1"/>
</dbReference>
<organism evidence="17 18">
    <name type="scientific">Crotalus adamanteus</name>
    <name type="common">Eastern diamondback rattlesnake</name>
    <dbReference type="NCBI Taxonomy" id="8729"/>
    <lineage>
        <taxon>Eukaryota</taxon>
        <taxon>Metazoa</taxon>
        <taxon>Chordata</taxon>
        <taxon>Craniata</taxon>
        <taxon>Vertebrata</taxon>
        <taxon>Euteleostomi</taxon>
        <taxon>Lepidosauria</taxon>
        <taxon>Squamata</taxon>
        <taxon>Bifurcata</taxon>
        <taxon>Unidentata</taxon>
        <taxon>Episquamata</taxon>
        <taxon>Toxicofera</taxon>
        <taxon>Serpentes</taxon>
        <taxon>Colubroidea</taxon>
        <taxon>Viperidae</taxon>
        <taxon>Crotalinae</taxon>
        <taxon>Crotalus</taxon>
    </lineage>
</organism>
<keyword evidence="4" id="KW-0862">Zinc</keyword>
<dbReference type="Pfam" id="PF22987">
    <property type="entry name" value="Tudor_KDM3B"/>
    <property type="match status" value="1"/>
</dbReference>
<keyword evidence="2 14" id="KW-0479">Metal-binding</keyword>
<dbReference type="GO" id="GO:0006357">
    <property type="term" value="P:regulation of transcription by RNA polymerase II"/>
    <property type="evidence" value="ECO:0007669"/>
    <property type="project" value="TreeGrafter"/>
</dbReference>
<keyword evidence="9" id="KW-0805">Transcription regulation</keyword>
<dbReference type="SMART" id="SM00558">
    <property type="entry name" value="JmjC"/>
    <property type="match status" value="1"/>
</dbReference>
<comment type="caution">
    <text evidence="17">The sequence shown here is derived from an EMBL/GenBank/DDBJ whole genome shotgun (WGS) entry which is preliminary data.</text>
</comment>
<dbReference type="PANTHER" id="PTHR12549:SF8">
    <property type="entry name" value="LYSINE-SPECIFIC DEMETHYLASE 3B"/>
    <property type="match status" value="1"/>
</dbReference>
<comment type="cofactor">
    <cofactor evidence="14">
        <name>Fe(2+)</name>
        <dbReference type="ChEBI" id="CHEBI:29033"/>
    </cofactor>
    <text evidence="14">Binds 1 Fe(2+) ion per subunit.</text>
</comment>
<evidence type="ECO:0000313" key="18">
    <source>
        <dbReference type="Proteomes" id="UP001474421"/>
    </source>
</evidence>
<gene>
    <name evidence="17" type="ORF">NXF25_005146</name>
</gene>
<accession>A0AAW1BWF8</accession>
<feature type="region of interest" description="Disordered" evidence="15">
    <location>
        <begin position="826"/>
        <end position="853"/>
    </location>
</feature>
<dbReference type="Pfam" id="PF02373">
    <property type="entry name" value="JmjC"/>
    <property type="match status" value="1"/>
</dbReference>
<comment type="function">
    <text evidence="14">Histone demethylase that specifically demethylates 'Lys-9' of histone H3, thereby playing a central role in histone code.</text>
</comment>
<dbReference type="InterPro" id="IPR045109">
    <property type="entry name" value="LSDs-like"/>
</dbReference>
<evidence type="ECO:0000256" key="4">
    <source>
        <dbReference type="ARBA" id="ARBA00022833"/>
    </source>
</evidence>
<feature type="region of interest" description="Disordered" evidence="15">
    <location>
        <begin position="744"/>
        <end position="791"/>
    </location>
</feature>
<evidence type="ECO:0000256" key="1">
    <source>
        <dbReference type="ARBA" id="ARBA00004123"/>
    </source>
</evidence>
<dbReference type="Gene3D" id="2.60.120.650">
    <property type="entry name" value="Cupin"/>
    <property type="match status" value="1"/>
</dbReference>
<evidence type="ECO:0000256" key="6">
    <source>
        <dbReference type="ARBA" id="ARBA00022964"/>
    </source>
</evidence>
<evidence type="ECO:0000256" key="8">
    <source>
        <dbReference type="ARBA" id="ARBA00023004"/>
    </source>
</evidence>
<dbReference type="PANTHER" id="PTHR12549">
    <property type="entry name" value="JMJC DOMAIN-CONTAINING HISTONE DEMETHYLATION PROTEIN"/>
    <property type="match status" value="1"/>
</dbReference>
<keyword evidence="3" id="KW-0863">Zinc-finger</keyword>
<feature type="region of interest" description="Disordered" evidence="15">
    <location>
        <begin position="469"/>
        <end position="546"/>
    </location>
</feature>
<comment type="domain">
    <text evidence="14">Leu-Xaa-Xaa-Leu-Leu (LXXLL) motifs are known to mediate the association with nuclear receptors.</text>
</comment>
<evidence type="ECO:0000256" key="15">
    <source>
        <dbReference type="SAM" id="MobiDB-lite"/>
    </source>
</evidence>
<feature type="compositionally biased region" description="Low complexity" evidence="15">
    <location>
        <begin position="744"/>
        <end position="753"/>
    </location>
</feature>
<protein>
    <recommendedName>
        <fullName evidence="14">Lysine-specific demethylase</fullName>
        <ecNumber evidence="14">1.14.11.65</ecNumber>
    </recommendedName>
</protein>
<feature type="compositionally biased region" description="Polar residues" evidence="15">
    <location>
        <begin position="780"/>
        <end position="791"/>
    </location>
</feature>
<dbReference type="InterPro" id="IPR054294">
    <property type="entry name" value="DUF7030"/>
</dbReference>
<keyword evidence="10" id="KW-0804">Transcription</keyword>
<comment type="catalytic activity">
    <reaction evidence="13 14">
        <text>N(6),N(6)-dimethyl-L-lysyl(9)-[histone H3] + 2 2-oxoglutarate + 2 O2 = L-lysyl(9)-[histone H3] + 2 formaldehyde + 2 succinate + 2 CO2</text>
        <dbReference type="Rhea" id="RHEA:60188"/>
        <dbReference type="Rhea" id="RHEA-COMP:15541"/>
        <dbReference type="Rhea" id="RHEA-COMP:15546"/>
        <dbReference type="ChEBI" id="CHEBI:15379"/>
        <dbReference type="ChEBI" id="CHEBI:16526"/>
        <dbReference type="ChEBI" id="CHEBI:16810"/>
        <dbReference type="ChEBI" id="CHEBI:16842"/>
        <dbReference type="ChEBI" id="CHEBI:29969"/>
        <dbReference type="ChEBI" id="CHEBI:30031"/>
        <dbReference type="ChEBI" id="CHEBI:61976"/>
        <dbReference type="EC" id="1.14.11.65"/>
    </reaction>
</comment>